<dbReference type="PROSITE" id="PS52016">
    <property type="entry name" value="TONB_DEPENDENT_REC_3"/>
    <property type="match status" value="1"/>
</dbReference>
<dbReference type="InterPro" id="IPR037066">
    <property type="entry name" value="Plug_dom_sf"/>
</dbReference>
<keyword evidence="3 10" id="KW-0813">Transport</keyword>
<accession>A0ABN5N9W2</accession>
<evidence type="ECO:0000256" key="10">
    <source>
        <dbReference type="PROSITE-ProRule" id="PRU01360"/>
    </source>
</evidence>
<feature type="short sequence motif" description="TonB box" evidence="11">
    <location>
        <begin position="55"/>
        <end position="61"/>
    </location>
</feature>
<dbReference type="PROSITE" id="PS01156">
    <property type="entry name" value="TONB_DEPENDENT_REC_2"/>
    <property type="match status" value="1"/>
</dbReference>
<dbReference type="Gene3D" id="2.170.130.10">
    <property type="entry name" value="TonB-dependent receptor, plug domain"/>
    <property type="match status" value="1"/>
</dbReference>
<evidence type="ECO:0000256" key="13">
    <source>
        <dbReference type="RuleBase" id="RU003357"/>
    </source>
</evidence>
<feature type="signal peptide" evidence="14">
    <location>
        <begin position="1"/>
        <end position="25"/>
    </location>
</feature>
<evidence type="ECO:0000256" key="11">
    <source>
        <dbReference type="PROSITE-ProRule" id="PRU10143"/>
    </source>
</evidence>
<dbReference type="Pfam" id="PF07715">
    <property type="entry name" value="Plug"/>
    <property type="match status" value="1"/>
</dbReference>
<dbReference type="PROSITE" id="PS00430">
    <property type="entry name" value="TONB_DEPENDENT_REC_1"/>
    <property type="match status" value="1"/>
</dbReference>
<sequence length="684" mass="73798">MVRTTSVRLLLATVSTLALSVAAHAQEPTSAVATNIQTTDSQTAPAAETAVVLDTITVTASKVETSVIDAPASISIVDDDELDRYQPQNLGDILRSLPGVETSGGPRATAQMPSIRGLTDDRVVIRLDGARANFRSGHKGGLFLDPETLKLVEVFRGPASTMQGTGALGGVLAFETVTADDMLEDGERVGARVKTGYASVDSALTLNSMAYAKPTEGSDVLVSLSHMNSGNYETSDGFKEEYTDDNYINGLFKGAVDVGDTGNIHLMLQRYADHHILPTSPDSAVGSTTVIVKRKTRQTTGVLGFDYYSDSSDLIDANVNVYGMNTNIYESRLSQTRLDERDLVTLGAEGSNTARFELGSSDLAVTLGGEVFQDTQEGRRDGAPTPGLYPDADMLISGFYIDNQLDVTDALQLTAGIRYDSFDLSSASGNDRTDDALSPRFSASYRLTSWMQPYVSYAEAFNAPSLTQLYNDGIHFGNNRFVPNPNLDAEKAKTWEFGTNFKADQLFTSRDSLRAKVAVFRNEITDYIEQSVTGGFTGTTTSSNLPEAEIKGFEADVNYDTGIVFAGAAASILRGENSQTGENLSNIQGDKLSLLGGYRLMDYGLELGGRATMVAKQDRMPDGTADRGGYTRLDLFARWDASNYVDGLQVNAGIDNLLDQTYRTSDAIIYEPGRNFKISASMKF</sequence>
<keyword evidence="6 14" id="KW-0732">Signal</keyword>
<keyword evidence="4 10" id="KW-1134">Transmembrane beta strand</keyword>
<feature type="chain" id="PRO_5047085082" evidence="14">
    <location>
        <begin position="26"/>
        <end position="684"/>
    </location>
</feature>
<dbReference type="Proteomes" id="UP000256971">
    <property type="component" value="Chromosome"/>
</dbReference>
<protein>
    <submittedName>
        <fullName evidence="17">TonB-dependent hemoglobin/transferrin/lactoferrin family receptor</fullName>
    </submittedName>
</protein>
<keyword evidence="17" id="KW-0675">Receptor</keyword>
<dbReference type="CDD" id="cd01347">
    <property type="entry name" value="ligand_gated_channel"/>
    <property type="match status" value="1"/>
</dbReference>
<evidence type="ECO:0000256" key="3">
    <source>
        <dbReference type="ARBA" id="ARBA00022448"/>
    </source>
</evidence>
<dbReference type="SUPFAM" id="SSF56935">
    <property type="entry name" value="Porins"/>
    <property type="match status" value="1"/>
</dbReference>
<dbReference type="Gene3D" id="2.40.170.20">
    <property type="entry name" value="TonB-dependent receptor, beta-barrel domain"/>
    <property type="match status" value="1"/>
</dbReference>
<evidence type="ECO:0000256" key="5">
    <source>
        <dbReference type="ARBA" id="ARBA00022692"/>
    </source>
</evidence>
<dbReference type="InterPro" id="IPR039426">
    <property type="entry name" value="TonB-dep_rcpt-like"/>
</dbReference>
<dbReference type="Pfam" id="PF00593">
    <property type="entry name" value="TonB_dep_Rec_b-barrel"/>
    <property type="match status" value="1"/>
</dbReference>
<dbReference type="NCBIfam" id="TIGR01786">
    <property type="entry name" value="TonB-hemlactrns"/>
    <property type="match status" value="1"/>
</dbReference>
<evidence type="ECO:0000259" key="16">
    <source>
        <dbReference type="Pfam" id="PF07715"/>
    </source>
</evidence>
<feature type="domain" description="TonB-dependent receptor plug" evidence="16">
    <location>
        <begin position="67"/>
        <end position="171"/>
    </location>
</feature>
<keyword evidence="18" id="KW-1185">Reference proteome</keyword>
<reference evidence="17 18" key="1">
    <citation type="submission" date="2018-08" db="EMBL/GenBank/DDBJ databases">
        <title>Complete genome sequence of type strain Thalassospira indica MCCC 1A01103T, isolated from isolated from deep seawater of the Indian Ocean.</title>
        <authorList>
            <person name="Liu Y."/>
        </authorList>
    </citation>
    <scope>NUCLEOTIDE SEQUENCE [LARGE SCALE GENOMIC DNA]</scope>
    <source>
        <strain evidence="17 18">PB8BT</strain>
    </source>
</reference>
<organism evidence="17 18">
    <name type="scientific">Thalassospira indica</name>
    <dbReference type="NCBI Taxonomy" id="1891279"/>
    <lineage>
        <taxon>Bacteria</taxon>
        <taxon>Pseudomonadati</taxon>
        <taxon>Pseudomonadota</taxon>
        <taxon>Alphaproteobacteria</taxon>
        <taxon>Rhodospirillales</taxon>
        <taxon>Thalassospiraceae</taxon>
        <taxon>Thalassospira</taxon>
    </lineage>
</organism>
<dbReference type="PANTHER" id="PTHR30069">
    <property type="entry name" value="TONB-DEPENDENT OUTER MEMBRANE RECEPTOR"/>
    <property type="match status" value="1"/>
</dbReference>
<keyword evidence="5 10" id="KW-0812">Transmembrane</keyword>
<feature type="domain" description="TonB-dependent receptor-like beta-barrel" evidence="15">
    <location>
        <begin position="289"/>
        <end position="657"/>
    </location>
</feature>
<dbReference type="RefSeq" id="WP_064787814.1">
    <property type="nucleotide sequence ID" value="NZ_CP031555.1"/>
</dbReference>
<evidence type="ECO:0000256" key="8">
    <source>
        <dbReference type="ARBA" id="ARBA00023136"/>
    </source>
</evidence>
<feature type="short sequence motif" description="TonB C-terminal box" evidence="12">
    <location>
        <begin position="667"/>
        <end position="684"/>
    </location>
</feature>
<evidence type="ECO:0000256" key="9">
    <source>
        <dbReference type="ARBA" id="ARBA00023237"/>
    </source>
</evidence>
<dbReference type="InterPro" id="IPR010917">
    <property type="entry name" value="TonB_rcpt_CS"/>
</dbReference>
<dbReference type="InterPro" id="IPR036942">
    <property type="entry name" value="Beta-barrel_TonB_sf"/>
</dbReference>
<evidence type="ECO:0000256" key="6">
    <source>
        <dbReference type="ARBA" id="ARBA00022729"/>
    </source>
</evidence>
<evidence type="ECO:0000256" key="1">
    <source>
        <dbReference type="ARBA" id="ARBA00004571"/>
    </source>
</evidence>
<dbReference type="InterPro" id="IPR010949">
    <property type="entry name" value="TonB_Hb/transfer/lactofer_rcpt"/>
</dbReference>
<keyword evidence="7 11" id="KW-0798">TonB box</keyword>
<evidence type="ECO:0000256" key="14">
    <source>
        <dbReference type="SAM" id="SignalP"/>
    </source>
</evidence>
<dbReference type="PANTHER" id="PTHR30069:SF41">
    <property type="entry name" value="HEME_HEMOPEXIN UTILIZATION PROTEIN C"/>
    <property type="match status" value="1"/>
</dbReference>
<proteinExistence type="inferred from homology"/>
<evidence type="ECO:0000313" key="18">
    <source>
        <dbReference type="Proteomes" id="UP000256971"/>
    </source>
</evidence>
<evidence type="ECO:0000256" key="7">
    <source>
        <dbReference type="ARBA" id="ARBA00023077"/>
    </source>
</evidence>
<keyword evidence="9 10" id="KW-0998">Cell outer membrane</keyword>
<dbReference type="InterPro" id="IPR010916">
    <property type="entry name" value="TonB_box_CS"/>
</dbReference>
<dbReference type="InterPro" id="IPR012910">
    <property type="entry name" value="Plug_dom"/>
</dbReference>
<evidence type="ECO:0000313" key="17">
    <source>
        <dbReference type="EMBL" id="AXO13217.1"/>
    </source>
</evidence>
<comment type="subcellular location">
    <subcellularLocation>
        <location evidence="1 10">Cell outer membrane</location>
        <topology evidence="1 10">Multi-pass membrane protein</topology>
    </subcellularLocation>
</comment>
<evidence type="ECO:0000259" key="15">
    <source>
        <dbReference type="Pfam" id="PF00593"/>
    </source>
</evidence>
<keyword evidence="8 10" id="KW-0472">Membrane</keyword>
<gene>
    <name evidence="17" type="ORF">DY252_02320</name>
</gene>
<evidence type="ECO:0000256" key="2">
    <source>
        <dbReference type="ARBA" id="ARBA00009810"/>
    </source>
</evidence>
<dbReference type="InterPro" id="IPR011276">
    <property type="entry name" value="TonB_haem/Hb_rcpt"/>
</dbReference>
<evidence type="ECO:0000256" key="4">
    <source>
        <dbReference type="ARBA" id="ARBA00022452"/>
    </source>
</evidence>
<dbReference type="InterPro" id="IPR000531">
    <property type="entry name" value="Beta-barrel_TonB"/>
</dbReference>
<comment type="similarity">
    <text evidence="2 10 13">Belongs to the TonB-dependent receptor family.</text>
</comment>
<evidence type="ECO:0000256" key="12">
    <source>
        <dbReference type="PROSITE-ProRule" id="PRU10144"/>
    </source>
</evidence>
<name>A0ABN5N9W2_9PROT</name>
<dbReference type="NCBIfam" id="TIGR01785">
    <property type="entry name" value="TonB-hemin"/>
    <property type="match status" value="1"/>
</dbReference>
<dbReference type="EMBL" id="CP031555">
    <property type="protein sequence ID" value="AXO13217.1"/>
    <property type="molecule type" value="Genomic_DNA"/>
</dbReference>